<keyword evidence="1" id="KW-0547">Nucleotide-binding</keyword>
<keyword evidence="2" id="KW-0067">ATP-binding</keyword>
<sequence length="824" mass="88561">MVQQALSDALCRLPSVVCVAGGPRMGRTTLLEACAELAATMGFTVLKAQGSAVETDFPYELASQLFEPLAADVVDRVASCADPDPRAHQAALRELYRQFRELAERTPVLVAVDNLDLADRDSLRLLSYLRRRLTDLPVAMIATTLPGRLLECTVGARRLTLGGLDVPAVRALVGYEAALCHEATGGHPWLVTELLRESELRGESVGDLCRTPSAELVSTVVTTLGPELVAVGRAAELVGRSDIPLVAAVAAVGHEAASRGLLEFETVAVPLVIAAVNAGTPSEMRLRAARQLHQRRAPVDDVVEHLLATDPVGDEWTCRLLAEFAATAMTDGDPERAADCLRRLLAEPLTEDDRRRVFAQLGEAEVHTDPHAALAHLTQAGGGVTLAYELAERGELVDAARVLADTDDDLAPVSIAVEHAGTVDQMPPLPDTARRQRLWHAVAAVSLALSGDRLRASAALRRVSGRNLAVTAGSDLVDRRAFLHIVTALSLMDDLDEAERLCDNALAAVADRRRPALSRLALGLRTELALRRGDLREARRVTLLQNDPHVTALAPMIGALIDVNETQSAAVLLSAHGLDGEVPGSARYDEVLFQRGRLRAATGDNARAVNDLLECGRRQDQRGVLNPAVCPWRSTAARILVELGDRRRAVTLAERELHLARHWGSASAVGVALRGAGVVTGNAELLAEAVDTLRESPTRLEYGRALADWGRCLRESGDELAARSVLRMAHDMAMRCGSVALMETASRELRQAGGRRRFAAADPAMLTERESFVAQRAAAGRTNKEIAGELYVTTRSVEFALTSVYRKLGVSGRRELRGALGLGN</sequence>
<gene>
    <name evidence="4" type="ORF">BCF44_120121</name>
</gene>
<keyword evidence="5" id="KW-1185">Reference proteome</keyword>
<evidence type="ECO:0000313" key="4">
    <source>
        <dbReference type="EMBL" id="REH33049.1"/>
    </source>
</evidence>
<evidence type="ECO:0000259" key="3">
    <source>
        <dbReference type="PROSITE" id="PS50043"/>
    </source>
</evidence>
<dbReference type="PROSITE" id="PS50043">
    <property type="entry name" value="HTH_LUXR_2"/>
    <property type="match status" value="1"/>
</dbReference>
<accession>A0A3E0GY63</accession>
<dbReference type="OrthoDB" id="3178131at2"/>
<dbReference type="Pfam" id="PF13191">
    <property type="entry name" value="AAA_16"/>
    <property type="match status" value="1"/>
</dbReference>
<dbReference type="CDD" id="cd06170">
    <property type="entry name" value="LuxR_C_like"/>
    <property type="match status" value="1"/>
</dbReference>
<proteinExistence type="predicted"/>
<dbReference type="InterPro" id="IPR041664">
    <property type="entry name" value="AAA_16"/>
</dbReference>
<dbReference type="GO" id="GO:0004016">
    <property type="term" value="F:adenylate cyclase activity"/>
    <property type="evidence" value="ECO:0007669"/>
    <property type="project" value="TreeGrafter"/>
</dbReference>
<dbReference type="InterPro" id="IPR027417">
    <property type="entry name" value="P-loop_NTPase"/>
</dbReference>
<dbReference type="PROSITE" id="PS00622">
    <property type="entry name" value="HTH_LUXR_1"/>
    <property type="match status" value="1"/>
</dbReference>
<evidence type="ECO:0000256" key="2">
    <source>
        <dbReference type="ARBA" id="ARBA00022840"/>
    </source>
</evidence>
<dbReference type="GO" id="GO:0006355">
    <property type="term" value="P:regulation of DNA-templated transcription"/>
    <property type="evidence" value="ECO:0007669"/>
    <property type="project" value="InterPro"/>
</dbReference>
<dbReference type="SUPFAM" id="SSF46894">
    <property type="entry name" value="C-terminal effector domain of the bipartite response regulators"/>
    <property type="match status" value="1"/>
</dbReference>
<evidence type="ECO:0000256" key="1">
    <source>
        <dbReference type="ARBA" id="ARBA00022741"/>
    </source>
</evidence>
<dbReference type="PRINTS" id="PR00038">
    <property type="entry name" value="HTHLUXR"/>
</dbReference>
<dbReference type="EMBL" id="QUNO01000020">
    <property type="protein sequence ID" value="REH33049.1"/>
    <property type="molecule type" value="Genomic_DNA"/>
</dbReference>
<protein>
    <submittedName>
        <fullName evidence="4">Regulatory LuxR family protein</fullName>
    </submittedName>
</protein>
<dbReference type="SUPFAM" id="SSF48452">
    <property type="entry name" value="TPR-like"/>
    <property type="match status" value="1"/>
</dbReference>
<dbReference type="GO" id="GO:0003677">
    <property type="term" value="F:DNA binding"/>
    <property type="evidence" value="ECO:0007669"/>
    <property type="project" value="InterPro"/>
</dbReference>
<dbReference type="PANTHER" id="PTHR16305:SF35">
    <property type="entry name" value="TRANSCRIPTIONAL ACTIVATOR DOMAIN"/>
    <property type="match status" value="1"/>
</dbReference>
<dbReference type="InterPro" id="IPR000792">
    <property type="entry name" value="Tscrpt_reg_LuxR_C"/>
</dbReference>
<reference evidence="4 5" key="1">
    <citation type="submission" date="2018-08" db="EMBL/GenBank/DDBJ databases">
        <title>Genomic Encyclopedia of Archaeal and Bacterial Type Strains, Phase II (KMG-II): from individual species to whole genera.</title>
        <authorList>
            <person name="Goeker M."/>
        </authorList>
    </citation>
    <scope>NUCLEOTIDE SEQUENCE [LARGE SCALE GENOMIC DNA]</scope>
    <source>
        <strain evidence="4 5">DSM 45791</strain>
    </source>
</reference>
<dbReference type="Gene3D" id="1.25.40.10">
    <property type="entry name" value="Tetratricopeptide repeat domain"/>
    <property type="match status" value="1"/>
</dbReference>
<feature type="domain" description="HTH luxR-type" evidence="3">
    <location>
        <begin position="759"/>
        <end position="823"/>
    </location>
</feature>
<dbReference type="InterPro" id="IPR036388">
    <property type="entry name" value="WH-like_DNA-bd_sf"/>
</dbReference>
<dbReference type="AlphaFoldDB" id="A0A3E0GY63"/>
<organism evidence="4 5">
    <name type="scientific">Kutzneria buriramensis</name>
    <dbReference type="NCBI Taxonomy" id="1045776"/>
    <lineage>
        <taxon>Bacteria</taxon>
        <taxon>Bacillati</taxon>
        <taxon>Actinomycetota</taxon>
        <taxon>Actinomycetes</taxon>
        <taxon>Pseudonocardiales</taxon>
        <taxon>Pseudonocardiaceae</taxon>
        <taxon>Kutzneria</taxon>
    </lineage>
</organism>
<comment type="caution">
    <text evidence="4">The sequence shown here is derived from an EMBL/GenBank/DDBJ whole genome shotgun (WGS) entry which is preliminary data.</text>
</comment>
<dbReference type="Proteomes" id="UP000256269">
    <property type="component" value="Unassembled WGS sequence"/>
</dbReference>
<dbReference type="SMART" id="SM00421">
    <property type="entry name" value="HTH_LUXR"/>
    <property type="match status" value="1"/>
</dbReference>
<dbReference type="Gene3D" id="3.40.50.300">
    <property type="entry name" value="P-loop containing nucleotide triphosphate hydrolases"/>
    <property type="match status" value="1"/>
</dbReference>
<dbReference type="InterPro" id="IPR016032">
    <property type="entry name" value="Sig_transdc_resp-reg_C-effctor"/>
</dbReference>
<evidence type="ECO:0000313" key="5">
    <source>
        <dbReference type="Proteomes" id="UP000256269"/>
    </source>
</evidence>
<dbReference type="PANTHER" id="PTHR16305">
    <property type="entry name" value="TESTICULAR SOLUBLE ADENYLYL CYCLASE"/>
    <property type="match status" value="1"/>
</dbReference>
<dbReference type="Pfam" id="PF00196">
    <property type="entry name" value="GerE"/>
    <property type="match status" value="1"/>
</dbReference>
<dbReference type="GO" id="GO:0005524">
    <property type="term" value="F:ATP binding"/>
    <property type="evidence" value="ECO:0007669"/>
    <property type="project" value="UniProtKB-KW"/>
</dbReference>
<dbReference type="GO" id="GO:0005737">
    <property type="term" value="C:cytoplasm"/>
    <property type="evidence" value="ECO:0007669"/>
    <property type="project" value="TreeGrafter"/>
</dbReference>
<dbReference type="InterPro" id="IPR011990">
    <property type="entry name" value="TPR-like_helical_dom_sf"/>
</dbReference>
<dbReference type="Gene3D" id="1.10.10.10">
    <property type="entry name" value="Winged helix-like DNA-binding domain superfamily/Winged helix DNA-binding domain"/>
    <property type="match status" value="1"/>
</dbReference>
<dbReference type="SUPFAM" id="SSF52540">
    <property type="entry name" value="P-loop containing nucleoside triphosphate hydrolases"/>
    <property type="match status" value="1"/>
</dbReference>
<name>A0A3E0GY63_9PSEU</name>